<accession>A0ACB0ZNW7</accession>
<sequence>MKTPVKKFVEKARELLSEMEKEIKNFEKTDKIFLKTIHKLEVEKLNYGIIKKEEENEESVSDFEGSCRDIESPRNYQSDAESFVSERENEESGIINLFEDNSEDKCFFSSFLLQLENKPTIIYLIHQYEHKIAKKEKQVKIQDPKKFREIAMKKLNEQYEKNQINWNDINFIKLNLKAYQIIIKEGTNDIFYNSLLEEDFKFNNEKIVENERKMVKQSKIKK</sequence>
<evidence type="ECO:0000313" key="1">
    <source>
        <dbReference type="EMBL" id="CAK5080294.1"/>
    </source>
</evidence>
<gene>
    <name evidence="1" type="ORF">MENTE1834_LOCUS27456</name>
</gene>
<name>A0ACB0ZNW7_MELEN</name>
<reference evidence="1" key="1">
    <citation type="submission" date="2023-11" db="EMBL/GenBank/DDBJ databases">
        <authorList>
            <person name="Poullet M."/>
        </authorList>
    </citation>
    <scope>NUCLEOTIDE SEQUENCE</scope>
    <source>
        <strain evidence="1">E1834</strain>
    </source>
</reference>
<protein>
    <submittedName>
        <fullName evidence="1">Uncharacterized protein</fullName>
    </submittedName>
</protein>
<proteinExistence type="predicted"/>
<keyword evidence="2" id="KW-1185">Reference proteome</keyword>
<evidence type="ECO:0000313" key="2">
    <source>
        <dbReference type="Proteomes" id="UP001497535"/>
    </source>
</evidence>
<organism evidence="1 2">
    <name type="scientific">Meloidogyne enterolobii</name>
    <name type="common">Root-knot nematode worm</name>
    <name type="synonym">Meloidogyne mayaguensis</name>
    <dbReference type="NCBI Taxonomy" id="390850"/>
    <lineage>
        <taxon>Eukaryota</taxon>
        <taxon>Metazoa</taxon>
        <taxon>Ecdysozoa</taxon>
        <taxon>Nematoda</taxon>
        <taxon>Chromadorea</taxon>
        <taxon>Rhabditida</taxon>
        <taxon>Tylenchina</taxon>
        <taxon>Tylenchomorpha</taxon>
        <taxon>Tylenchoidea</taxon>
        <taxon>Meloidogynidae</taxon>
        <taxon>Meloidogyninae</taxon>
        <taxon>Meloidogyne</taxon>
    </lineage>
</organism>
<dbReference type="EMBL" id="CAVMJV010000041">
    <property type="protein sequence ID" value="CAK5080294.1"/>
    <property type="molecule type" value="Genomic_DNA"/>
</dbReference>
<comment type="caution">
    <text evidence="1">The sequence shown here is derived from an EMBL/GenBank/DDBJ whole genome shotgun (WGS) entry which is preliminary data.</text>
</comment>
<dbReference type="Proteomes" id="UP001497535">
    <property type="component" value="Unassembled WGS sequence"/>
</dbReference>